<name>A0A0J1HJ41_9GAMM</name>
<sequence>MLGPLLAGTVAATVSAEEAKEPSLYDRLGGLSAISVVVDDFINVMVVDDVLNANPAIDAARKKVPSPYLKYQVTSMVCKATGGPCAYTGRTMEEAHSHLNITLEEWQRMVQLLRETFNKYQIPEKEQEDMLEVVYSTKAAIVKSAEGSDDAKSE</sequence>
<feature type="binding site" description="distal binding residue" evidence="5">
    <location>
        <position position="96"/>
    </location>
    <ligand>
        <name>heme</name>
        <dbReference type="ChEBI" id="CHEBI:30413"/>
    </ligand>
    <ligandPart>
        <name>Fe</name>
        <dbReference type="ChEBI" id="CHEBI:18248"/>
    </ligandPart>
</feature>
<dbReference type="AlphaFoldDB" id="A0A0J1HJ41"/>
<evidence type="ECO:0000313" key="6">
    <source>
        <dbReference type="EMBL" id="KLV11638.1"/>
    </source>
</evidence>
<dbReference type="GO" id="GO:0019825">
    <property type="term" value="F:oxygen binding"/>
    <property type="evidence" value="ECO:0007669"/>
    <property type="project" value="InterPro"/>
</dbReference>
<dbReference type="GO" id="GO:0020037">
    <property type="term" value="F:heme binding"/>
    <property type="evidence" value="ECO:0007669"/>
    <property type="project" value="InterPro"/>
</dbReference>
<dbReference type="Proteomes" id="UP000035909">
    <property type="component" value="Unassembled WGS sequence"/>
</dbReference>
<evidence type="ECO:0000256" key="4">
    <source>
        <dbReference type="ARBA" id="ARBA00023004"/>
    </source>
</evidence>
<dbReference type="Pfam" id="PF01152">
    <property type="entry name" value="Bac_globin"/>
    <property type="match status" value="1"/>
</dbReference>
<accession>A0A0J1HJ41</accession>
<dbReference type="SUPFAM" id="SSF46458">
    <property type="entry name" value="Globin-like"/>
    <property type="match status" value="1"/>
</dbReference>
<dbReference type="InterPro" id="IPR012292">
    <property type="entry name" value="Globin/Proto"/>
</dbReference>
<keyword evidence="3 5" id="KW-0479">Metal-binding</keyword>
<dbReference type="CDD" id="cd00454">
    <property type="entry name" value="TrHb1_N"/>
    <property type="match status" value="1"/>
</dbReference>
<dbReference type="GO" id="GO:0046872">
    <property type="term" value="F:metal ion binding"/>
    <property type="evidence" value="ECO:0007669"/>
    <property type="project" value="UniProtKB-KW"/>
</dbReference>
<keyword evidence="1" id="KW-0813">Transport</keyword>
<dbReference type="InterPro" id="IPR001486">
    <property type="entry name" value="Hemoglobin_trunc"/>
</dbReference>
<keyword evidence="4 5" id="KW-0408">Iron</keyword>
<protein>
    <submittedName>
        <fullName evidence="6">Globin</fullName>
    </submittedName>
</protein>
<dbReference type="Gene3D" id="1.10.490.10">
    <property type="entry name" value="Globins"/>
    <property type="match status" value="1"/>
</dbReference>
<dbReference type="PATRIC" id="fig|320778.3.peg.105"/>
<keyword evidence="7" id="KW-1185">Reference proteome</keyword>
<evidence type="ECO:0000313" key="7">
    <source>
        <dbReference type="Proteomes" id="UP000035909"/>
    </source>
</evidence>
<keyword evidence="2 5" id="KW-0349">Heme</keyword>
<dbReference type="EMBL" id="LDOU01000002">
    <property type="protein sequence ID" value="KLV11638.1"/>
    <property type="molecule type" value="Genomic_DNA"/>
</dbReference>
<dbReference type="STRING" id="320778.ABT57_00500"/>
<gene>
    <name evidence="6" type="ORF">ABT57_00500</name>
</gene>
<evidence type="ECO:0000256" key="1">
    <source>
        <dbReference type="ARBA" id="ARBA00022448"/>
    </source>
</evidence>
<evidence type="ECO:0000256" key="2">
    <source>
        <dbReference type="ARBA" id="ARBA00022617"/>
    </source>
</evidence>
<evidence type="ECO:0000256" key="5">
    <source>
        <dbReference type="PIRSR" id="PIRSR601486-1"/>
    </source>
</evidence>
<reference evidence="6 7" key="1">
    <citation type="submission" date="2015-05" db="EMBL/GenBank/DDBJ databases">
        <title>Photobacterium galathea sp. nov.</title>
        <authorList>
            <person name="Machado H."/>
            <person name="Gram L."/>
        </authorList>
    </citation>
    <scope>NUCLEOTIDE SEQUENCE [LARGE SCALE GENOMIC DNA]</scope>
    <source>
        <strain evidence="6 7">DSM 22954</strain>
    </source>
</reference>
<dbReference type="InterPro" id="IPR009050">
    <property type="entry name" value="Globin-like_sf"/>
</dbReference>
<evidence type="ECO:0000256" key="3">
    <source>
        <dbReference type="ARBA" id="ARBA00022723"/>
    </source>
</evidence>
<organism evidence="6 7">
    <name type="scientific">Photobacterium ganghwense</name>
    <dbReference type="NCBI Taxonomy" id="320778"/>
    <lineage>
        <taxon>Bacteria</taxon>
        <taxon>Pseudomonadati</taxon>
        <taxon>Pseudomonadota</taxon>
        <taxon>Gammaproteobacteria</taxon>
        <taxon>Vibrionales</taxon>
        <taxon>Vibrionaceae</taxon>
        <taxon>Photobacterium</taxon>
    </lineage>
</organism>
<comment type="caution">
    <text evidence="6">The sequence shown here is derived from an EMBL/GenBank/DDBJ whole genome shotgun (WGS) entry which is preliminary data.</text>
</comment>
<proteinExistence type="predicted"/>